<proteinExistence type="predicted"/>
<organism evidence="2 3">
    <name type="scientific">Thiocapsa imhoffii</name>
    <dbReference type="NCBI Taxonomy" id="382777"/>
    <lineage>
        <taxon>Bacteria</taxon>
        <taxon>Pseudomonadati</taxon>
        <taxon>Pseudomonadota</taxon>
        <taxon>Gammaproteobacteria</taxon>
        <taxon>Chromatiales</taxon>
        <taxon>Chromatiaceae</taxon>
        <taxon>Thiocapsa</taxon>
    </lineage>
</organism>
<gene>
    <name evidence="2" type="ORF">CKO25_13505</name>
</gene>
<protein>
    <recommendedName>
        <fullName evidence="4">DUF5666 domain-containing protein</fullName>
    </recommendedName>
</protein>
<dbReference type="RefSeq" id="WP_200388455.1">
    <property type="nucleotide sequence ID" value="NZ_NRSD01000014.1"/>
</dbReference>
<name>A0A9X0WJ31_9GAMM</name>
<accession>A0A9X0WJ31</accession>
<evidence type="ECO:0000313" key="2">
    <source>
        <dbReference type="EMBL" id="MBK1645644.1"/>
    </source>
</evidence>
<evidence type="ECO:0000313" key="3">
    <source>
        <dbReference type="Proteomes" id="UP001138802"/>
    </source>
</evidence>
<comment type="caution">
    <text evidence="2">The sequence shown here is derived from an EMBL/GenBank/DDBJ whole genome shotgun (WGS) entry which is preliminary data.</text>
</comment>
<dbReference type="AlphaFoldDB" id="A0A9X0WJ31"/>
<dbReference type="Proteomes" id="UP001138802">
    <property type="component" value="Unassembled WGS sequence"/>
</dbReference>
<evidence type="ECO:0008006" key="4">
    <source>
        <dbReference type="Google" id="ProtNLM"/>
    </source>
</evidence>
<feature type="chain" id="PRO_5040766367" description="DUF5666 domain-containing protein" evidence="1">
    <location>
        <begin position="27"/>
        <end position="200"/>
    </location>
</feature>
<sequence length="200" mass="20841">MITRTHLTLAGTLIAASSLLGSIASAVDVPVMAGALVEEVVGEVVVVNPEARMLTIREPSGVFLVIHVPEEVRRLDEIRINDQLTIDYLTAVAVDLQKGGDAASAPGAAKTLEVERGTGRAPSGSLTETITLVGIVDAIDRTASQVTVRGPQNRVTVSVENPDLLSDVDVGDSVTVNYINAVAARIDRASGHGSMRPGGR</sequence>
<keyword evidence="3" id="KW-1185">Reference proteome</keyword>
<reference evidence="2 3" key="1">
    <citation type="journal article" date="2020" name="Microorganisms">
        <title>Osmotic Adaptation and Compatible Solute Biosynthesis of Phototrophic Bacteria as Revealed from Genome Analyses.</title>
        <authorList>
            <person name="Imhoff J.F."/>
            <person name="Rahn T."/>
            <person name="Kunzel S."/>
            <person name="Keller A."/>
            <person name="Neulinger S.C."/>
        </authorList>
    </citation>
    <scope>NUCLEOTIDE SEQUENCE [LARGE SCALE GENOMIC DNA]</scope>
    <source>
        <strain evidence="2 3">DSM 21303</strain>
    </source>
</reference>
<keyword evidence="1" id="KW-0732">Signal</keyword>
<dbReference type="EMBL" id="NRSD01000014">
    <property type="protein sequence ID" value="MBK1645644.1"/>
    <property type="molecule type" value="Genomic_DNA"/>
</dbReference>
<feature type="signal peptide" evidence="1">
    <location>
        <begin position="1"/>
        <end position="26"/>
    </location>
</feature>
<evidence type="ECO:0000256" key="1">
    <source>
        <dbReference type="SAM" id="SignalP"/>
    </source>
</evidence>